<comment type="caution">
    <text evidence="1">The sequence shown here is derived from an EMBL/GenBank/DDBJ whole genome shotgun (WGS) entry which is preliminary data.</text>
</comment>
<dbReference type="Proteomes" id="UP001519924">
    <property type="component" value="Unassembled WGS sequence"/>
</dbReference>
<gene>
    <name evidence="1" type="ORF">K1J50_11830</name>
</gene>
<dbReference type="Gene3D" id="2.70.98.10">
    <property type="match status" value="1"/>
</dbReference>
<dbReference type="SUPFAM" id="SSF74650">
    <property type="entry name" value="Galactose mutarotase-like"/>
    <property type="match status" value="1"/>
</dbReference>
<dbReference type="Pfam" id="PF01263">
    <property type="entry name" value="Aldose_epim"/>
    <property type="match status" value="1"/>
</dbReference>
<name>A0ABS7F5X0_9PROT</name>
<dbReference type="RefSeq" id="WP_220117921.1">
    <property type="nucleotide sequence ID" value="NZ_JAHZUY010000032.1"/>
</dbReference>
<protein>
    <submittedName>
        <fullName evidence="1">Aldose epimerase</fullName>
    </submittedName>
</protein>
<evidence type="ECO:0000313" key="2">
    <source>
        <dbReference type="Proteomes" id="UP001519924"/>
    </source>
</evidence>
<evidence type="ECO:0000313" key="1">
    <source>
        <dbReference type="EMBL" id="MBW8270175.1"/>
    </source>
</evidence>
<proteinExistence type="predicted"/>
<accession>A0ABS7F5X0</accession>
<sequence length="287" mass="30471">MSAALGLAAGAWEAALLPAQGAAFARLRHRGRDLLVPVPPGADPNRGFWGAFWMIPWANRLDRGRLPWGGRTHRLPVNRPEDDTAIHGLARDRPWRVAAAAGDRAVLVQAFAAPGIPYRYRARVEVALAADGVRLAAAVANAADEPFPFGLGWHPFFPRPPGTRLAFRATTRFGRDARTLPVAPCPTRGIAGDETAYLGLDTHFADWDGRAEIAFPGPDGPRLCLVASGAWAGNLQVFAPPAVPVLCVEPQSHVPDVANRPAFAAHGAMTVLAPGDALEARLAIALA</sequence>
<keyword evidence="2" id="KW-1185">Reference proteome</keyword>
<reference evidence="1 2" key="1">
    <citation type="submission" date="2021-08" db="EMBL/GenBank/DDBJ databases">
        <title>Caldovatus sediminis gen. nov., sp. nov., a moderately thermophilic bacterium isolated from a hot spring.</title>
        <authorList>
            <person name="Hu C.-J."/>
            <person name="Li W.-J."/>
            <person name="Xian W.-D."/>
        </authorList>
    </citation>
    <scope>NUCLEOTIDE SEQUENCE [LARGE SCALE GENOMIC DNA]</scope>
    <source>
        <strain evidence="1 2">SYSU G05006</strain>
    </source>
</reference>
<dbReference type="InterPro" id="IPR008183">
    <property type="entry name" value="Aldose_1/G6P_1-epimerase"/>
</dbReference>
<dbReference type="InterPro" id="IPR011013">
    <property type="entry name" value="Gal_mutarotase_sf_dom"/>
</dbReference>
<dbReference type="EMBL" id="JAHZUY010000032">
    <property type="protein sequence ID" value="MBW8270175.1"/>
    <property type="molecule type" value="Genomic_DNA"/>
</dbReference>
<organism evidence="1 2">
    <name type="scientific">Caldovatus aquaticus</name>
    <dbReference type="NCBI Taxonomy" id="2865671"/>
    <lineage>
        <taxon>Bacteria</taxon>
        <taxon>Pseudomonadati</taxon>
        <taxon>Pseudomonadota</taxon>
        <taxon>Alphaproteobacteria</taxon>
        <taxon>Acetobacterales</taxon>
        <taxon>Roseomonadaceae</taxon>
        <taxon>Caldovatus</taxon>
    </lineage>
</organism>
<dbReference type="InterPro" id="IPR014718">
    <property type="entry name" value="GH-type_carb-bd"/>
</dbReference>